<gene>
    <name evidence="1" type="ORF">SCHPADRAFT_945387</name>
</gene>
<proteinExistence type="predicted"/>
<dbReference type="Proteomes" id="UP000053477">
    <property type="component" value="Unassembled WGS sequence"/>
</dbReference>
<evidence type="ECO:0000313" key="1">
    <source>
        <dbReference type="EMBL" id="KLO07322.1"/>
    </source>
</evidence>
<keyword evidence="2" id="KW-1185">Reference proteome</keyword>
<dbReference type="InParanoid" id="A0A0H2R7I1"/>
<sequence length="320" mass="36214">MKTITSLCTHSPHSPVPSRFDTMLAYDFELYNRPGLVWSEDRIRSMILSLRNFAICCLNPLPDYQCLTLSDPAALDDKLLVIARDPGTKEIVAFTSAVYYEVPDVGTVLHTGLTCVSPTTRRSGLTVYLFMHIFQYVVPRHPKGLWMTTLAEVPSSLVSVYQITTNVFPSPEITSPSPIHLRIASTLTSKYRHIIHAPPDAYLDTSKFLFRDSRPPNSALRTNPHDPALQHRNKLVNDFYLSLMNKDGGDDVLQVAFLDPTRACLVGMSRFSTLKSPNCLPGEISKFCKYSAFLMFLQLEIVLHKFGLERLCKYLRSYFL</sequence>
<reference evidence="1 2" key="1">
    <citation type="submission" date="2015-04" db="EMBL/GenBank/DDBJ databases">
        <title>Complete genome sequence of Schizopora paradoxa KUC8140, a cosmopolitan wood degrader in East Asia.</title>
        <authorList>
            <consortium name="DOE Joint Genome Institute"/>
            <person name="Min B."/>
            <person name="Park H."/>
            <person name="Jang Y."/>
            <person name="Kim J.-J."/>
            <person name="Kim K.H."/>
            <person name="Pangilinan J."/>
            <person name="Lipzen A."/>
            <person name="Riley R."/>
            <person name="Grigoriev I.V."/>
            <person name="Spatafora J.W."/>
            <person name="Choi I.-G."/>
        </authorList>
    </citation>
    <scope>NUCLEOTIDE SEQUENCE [LARGE SCALE GENOMIC DNA]</scope>
    <source>
        <strain evidence="1 2">KUC8140</strain>
    </source>
</reference>
<dbReference type="AlphaFoldDB" id="A0A0H2R7I1"/>
<dbReference type="OrthoDB" id="4841025at2759"/>
<dbReference type="STRING" id="27342.A0A0H2R7I1"/>
<organism evidence="1 2">
    <name type="scientific">Schizopora paradoxa</name>
    <dbReference type="NCBI Taxonomy" id="27342"/>
    <lineage>
        <taxon>Eukaryota</taxon>
        <taxon>Fungi</taxon>
        <taxon>Dikarya</taxon>
        <taxon>Basidiomycota</taxon>
        <taxon>Agaricomycotina</taxon>
        <taxon>Agaricomycetes</taxon>
        <taxon>Hymenochaetales</taxon>
        <taxon>Schizoporaceae</taxon>
        <taxon>Schizopora</taxon>
    </lineage>
</organism>
<protein>
    <submittedName>
        <fullName evidence="1">Uncharacterized protein</fullName>
    </submittedName>
</protein>
<name>A0A0H2R7I1_9AGAM</name>
<accession>A0A0H2R7I1</accession>
<dbReference type="EMBL" id="KQ086147">
    <property type="protein sequence ID" value="KLO07322.1"/>
    <property type="molecule type" value="Genomic_DNA"/>
</dbReference>
<evidence type="ECO:0000313" key="2">
    <source>
        <dbReference type="Proteomes" id="UP000053477"/>
    </source>
</evidence>